<dbReference type="PANTHER" id="PTHR12741:SF48">
    <property type="entry name" value="1,3-BETA-GLUCAN SYNTHASE COMPONENT FKS1-RELATED"/>
    <property type="match status" value="1"/>
</dbReference>
<accession>A0A1V9Z5Z6</accession>
<keyword evidence="1" id="KW-0472">Membrane</keyword>
<evidence type="ECO:0000313" key="2">
    <source>
        <dbReference type="EMBL" id="OQR93406.1"/>
    </source>
</evidence>
<comment type="caution">
    <text evidence="2">The sequence shown here is derived from an EMBL/GenBank/DDBJ whole genome shotgun (WGS) entry which is preliminary data.</text>
</comment>
<feature type="transmembrane region" description="Helical" evidence="1">
    <location>
        <begin position="7"/>
        <end position="24"/>
    </location>
</feature>
<name>A0A1V9Z5Z6_9STRA</name>
<feature type="transmembrane region" description="Helical" evidence="1">
    <location>
        <begin position="44"/>
        <end position="67"/>
    </location>
</feature>
<gene>
    <name evidence="2" type="ORF">THRCLA_22314</name>
</gene>
<evidence type="ECO:0000313" key="3">
    <source>
        <dbReference type="Proteomes" id="UP000243217"/>
    </source>
</evidence>
<dbReference type="OrthoDB" id="1880850at2759"/>
<dbReference type="STRING" id="74557.A0A1V9Z5Z6"/>
<feature type="transmembrane region" description="Helical" evidence="1">
    <location>
        <begin position="88"/>
        <end position="105"/>
    </location>
</feature>
<keyword evidence="1" id="KW-0812">Transmembrane</keyword>
<sequence length="211" mass="24563">MIRKTRFLLVAIGLYLQMMYRIFYKDQNKTVSTNLKEDGVFAYYQPYIIVAALFILMILLVCCGYCASRFTKKSQMKQRKLRKIKFNASFMILVIFVFSLIYLTLTELLEICLIIAISVYWFIQVMIVRLKSGHIVVHSLGKFYDRAVGWIVFGPILFIAMFMPFISSFQQRVMFNSAFTSGLEVSKLFANDAVPTQTLKGKKTKKKKRED</sequence>
<keyword evidence="1" id="KW-1133">Transmembrane helix</keyword>
<dbReference type="GO" id="GO:0005886">
    <property type="term" value="C:plasma membrane"/>
    <property type="evidence" value="ECO:0007669"/>
    <property type="project" value="TreeGrafter"/>
</dbReference>
<evidence type="ECO:0000256" key="1">
    <source>
        <dbReference type="SAM" id="Phobius"/>
    </source>
</evidence>
<proteinExistence type="predicted"/>
<feature type="transmembrane region" description="Helical" evidence="1">
    <location>
        <begin position="148"/>
        <end position="166"/>
    </location>
</feature>
<dbReference type="AlphaFoldDB" id="A0A1V9Z5Z6"/>
<reference evidence="2 3" key="1">
    <citation type="journal article" date="2014" name="Genome Biol. Evol.">
        <title>The secreted proteins of Achlya hypogyna and Thraustotheca clavata identify the ancestral oomycete secretome and reveal gene acquisitions by horizontal gene transfer.</title>
        <authorList>
            <person name="Misner I."/>
            <person name="Blouin N."/>
            <person name="Leonard G."/>
            <person name="Richards T.A."/>
            <person name="Lane C.E."/>
        </authorList>
    </citation>
    <scope>NUCLEOTIDE SEQUENCE [LARGE SCALE GENOMIC DNA]</scope>
    <source>
        <strain evidence="2 3">ATCC 34112</strain>
    </source>
</reference>
<dbReference type="GO" id="GO:0046527">
    <property type="term" value="F:glucosyltransferase activity"/>
    <property type="evidence" value="ECO:0007669"/>
    <property type="project" value="TreeGrafter"/>
</dbReference>
<protein>
    <submittedName>
        <fullName evidence="2">Callose synthase</fullName>
    </submittedName>
</protein>
<keyword evidence="3" id="KW-1185">Reference proteome</keyword>
<dbReference type="PANTHER" id="PTHR12741">
    <property type="entry name" value="LYST-INTERACTING PROTEIN LIP5 DOPAMINE RESPONSIVE PROTEIN DRG-1"/>
    <property type="match status" value="1"/>
</dbReference>
<dbReference type="EMBL" id="JNBS01002255">
    <property type="protein sequence ID" value="OQR93406.1"/>
    <property type="molecule type" value="Genomic_DNA"/>
</dbReference>
<dbReference type="Proteomes" id="UP000243217">
    <property type="component" value="Unassembled WGS sequence"/>
</dbReference>
<organism evidence="2 3">
    <name type="scientific">Thraustotheca clavata</name>
    <dbReference type="NCBI Taxonomy" id="74557"/>
    <lineage>
        <taxon>Eukaryota</taxon>
        <taxon>Sar</taxon>
        <taxon>Stramenopiles</taxon>
        <taxon>Oomycota</taxon>
        <taxon>Saprolegniomycetes</taxon>
        <taxon>Saprolegniales</taxon>
        <taxon>Achlyaceae</taxon>
        <taxon>Thraustotheca</taxon>
    </lineage>
</organism>